<comment type="subcellular location">
    <subcellularLocation>
        <location evidence="1 10">Cell outer membrane</location>
        <topology evidence="1 10">Multi-pass membrane protein</topology>
    </subcellularLocation>
</comment>
<evidence type="ECO:0000313" key="16">
    <source>
        <dbReference type="Proteomes" id="UP000282125"/>
    </source>
</evidence>
<sequence>MRSSSVSYLALCAVIGLAQISAAAASDLPETVRLEEITLSASGAPVALSRTGASVTVLTAGDLKSTGNTAVAEQLARLPGLSMSRNGGIGTSTALRIRGLAGPYIGVRIDGIDVADPSGTQCSYDFGSTTSGNLSRIEVLRGSQSALYGSEAIGGVVDITTFRAEAEGTEAKVTVEAGSARSASATASVGVKTARGEFAFSASRTSTDGISAYAAGTEKDAFRASMLTFYGAYDLTEDLRLGLNGFLRDSYAEFDSQTGDNGEFETGRLRGGRVFAEARYGETLHELALSRVSTLREYPLGFVKKYEGDRDQLSWKGNRTTSDRLSLNWGADYTKETFAAGSDQGSVITRAVFGEVLLTPRQDLDISLALRRDDHQTFGTKTSGRAAAAWRPSEAWVIRAVASTGFRAPSLYELYSNYGNRDLKPETSRTFELGAEYLWGESAALQVTLFDTEIENRISFGRSTYEQAPGTTLTRGAEVTGHYAFTEGWKVFGNYTYTDAYTLNNGVRTVAVRVPRHDLALGVEGRISDKLSARASVHHVADFSDNGIWPAPASRMPDYTLVNASLGYQVTERTDVWLRAENLFNERYQTVRNYGQPGRQIFVGLSTRF</sequence>
<dbReference type="InterPro" id="IPR012910">
    <property type="entry name" value="Plug_dom"/>
</dbReference>
<gene>
    <name evidence="15" type="ORF">EG244_14970</name>
</gene>
<evidence type="ECO:0000256" key="5">
    <source>
        <dbReference type="ARBA" id="ARBA00022729"/>
    </source>
</evidence>
<keyword evidence="4 10" id="KW-0812">Transmembrane</keyword>
<dbReference type="Pfam" id="PF07715">
    <property type="entry name" value="Plug"/>
    <property type="match status" value="1"/>
</dbReference>
<feature type="domain" description="TonB-dependent receptor plug" evidence="14">
    <location>
        <begin position="49"/>
        <end position="156"/>
    </location>
</feature>
<evidence type="ECO:0000256" key="6">
    <source>
        <dbReference type="ARBA" id="ARBA00023065"/>
    </source>
</evidence>
<evidence type="ECO:0000256" key="9">
    <source>
        <dbReference type="ARBA" id="ARBA00023237"/>
    </source>
</evidence>
<keyword evidence="5 12" id="KW-0732">Signal</keyword>
<dbReference type="PROSITE" id="PS52016">
    <property type="entry name" value="TONB_DEPENDENT_REC_3"/>
    <property type="match status" value="1"/>
</dbReference>
<keyword evidence="6" id="KW-0406">Ion transport</keyword>
<dbReference type="Gene3D" id="2.170.130.10">
    <property type="entry name" value="TonB-dependent receptor, plug domain"/>
    <property type="match status" value="1"/>
</dbReference>
<dbReference type="GO" id="GO:0006811">
    <property type="term" value="P:monoatomic ion transport"/>
    <property type="evidence" value="ECO:0007669"/>
    <property type="project" value="UniProtKB-KW"/>
</dbReference>
<evidence type="ECO:0000256" key="4">
    <source>
        <dbReference type="ARBA" id="ARBA00022692"/>
    </source>
</evidence>
<dbReference type="CDD" id="cd01347">
    <property type="entry name" value="ligand_gated_channel"/>
    <property type="match status" value="1"/>
</dbReference>
<reference evidence="15 16" key="1">
    <citation type="submission" date="2018-11" db="EMBL/GenBank/DDBJ databases">
        <title>Gemmobacter sp. nov., YIM 102744-1 draft genome.</title>
        <authorList>
            <person name="Li G."/>
            <person name="Jiang Y."/>
        </authorList>
    </citation>
    <scope>NUCLEOTIDE SEQUENCE [LARGE SCALE GENOMIC DNA]</scope>
    <source>
        <strain evidence="15 16">YIM 102744-1</strain>
    </source>
</reference>
<organism evidence="15 16">
    <name type="scientific">Falsigemmobacter faecalis</name>
    <dbReference type="NCBI Taxonomy" id="2488730"/>
    <lineage>
        <taxon>Bacteria</taxon>
        <taxon>Pseudomonadati</taxon>
        <taxon>Pseudomonadota</taxon>
        <taxon>Alphaproteobacteria</taxon>
        <taxon>Rhodobacterales</taxon>
        <taxon>Paracoccaceae</taxon>
        <taxon>Falsigemmobacter</taxon>
    </lineage>
</organism>
<name>A0A3P3DDK2_9RHOB</name>
<keyword evidence="16" id="KW-1185">Reference proteome</keyword>
<dbReference type="InterPro" id="IPR039426">
    <property type="entry name" value="TonB-dep_rcpt-like"/>
</dbReference>
<dbReference type="SUPFAM" id="SSF56935">
    <property type="entry name" value="Porins"/>
    <property type="match status" value="1"/>
</dbReference>
<comment type="similarity">
    <text evidence="10 11">Belongs to the TonB-dependent receptor family.</text>
</comment>
<evidence type="ECO:0000259" key="14">
    <source>
        <dbReference type="Pfam" id="PF07715"/>
    </source>
</evidence>
<dbReference type="Gene3D" id="2.40.170.20">
    <property type="entry name" value="TonB-dependent receptor, beta-barrel domain"/>
    <property type="match status" value="1"/>
</dbReference>
<evidence type="ECO:0000256" key="12">
    <source>
        <dbReference type="SAM" id="SignalP"/>
    </source>
</evidence>
<dbReference type="InterPro" id="IPR000531">
    <property type="entry name" value="Beta-barrel_TonB"/>
</dbReference>
<dbReference type="Proteomes" id="UP000282125">
    <property type="component" value="Unassembled WGS sequence"/>
</dbReference>
<dbReference type="InterPro" id="IPR037066">
    <property type="entry name" value="Plug_dom_sf"/>
</dbReference>
<dbReference type="PANTHER" id="PTHR30069">
    <property type="entry name" value="TONB-DEPENDENT OUTER MEMBRANE RECEPTOR"/>
    <property type="match status" value="1"/>
</dbReference>
<keyword evidence="9 10" id="KW-0998">Cell outer membrane</keyword>
<evidence type="ECO:0000256" key="10">
    <source>
        <dbReference type="PROSITE-ProRule" id="PRU01360"/>
    </source>
</evidence>
<evidence type="ECO:0000256" key="11">
    <source>
        <dbReference type="RuleBase" id="RU003357"/>
    </source>
</evidence>
<evidence type="ECO:0000313" key="15">
    <source>
        <dbReference type="EMBL" id="RRH72409.1"/>
    </source>
</evidence>
<proteinExistence type="inferred from homology"/>
<dbReference type="InterPro" id="IPR036942">
    <property type="entry name" value="Beta-barrel_TonB_sf"/>
</dbReference>
<feature type="chain" id="PRO_5018301613" evidence="12">
    <location>
        <begin position="25"/>
        <end position="609"/>
    </location>
</feature>
<protein>
    <submittedName>
        <fullName evidence="15">TonB-dependent receptor</fullName>
    </submittedName>
</protein>
<evidence type="ECO:0000256" key="8">
    <source>
        <dbReference type="ARBA" id="ARBA00023136"/>
    </source>
</evidence>
<evidence type="ECO:0000256" key="7">
    <source>
        <dbReference type="ARBA" id="ARBA00023077"/>
    </source>
</evidence>
<dbReference type="AlphaFoldDB" id="A0A3P3DDK2"/>
<dbReference type="OrthoDB" id="9760333at2"/>
<evidence type="ECO:0000256" key="2">
    <source>
        <dbReference type="ARBA" id="ARBA00022448"/>
    </source>
</evidence>
<feature type="signal peptide" evidence="12">
    <location>
        <begin position="1"/>
        <end position="24"/>
    </location>
</feature>
<evidence type="ECO:0000256" key="1">
    <source>
        <dbReference type="ARBA" id="ARBA00004571"/>
    </source>
</evidence>
<dbReference type="GO" id="GO:0015889">
    <property type="term" value="P:cobalamin transport"/>
    <property type="evidence" value="ECO:0007669"/>
    <property type="project" value="TreeGrafter"/>
</dbReference>
<keyword evidence="3 10" id="KW-1134">Transmembrane beta strand</keyword>
<dbReference type="Pfam" id="PF00593">
    <property type="entry name" value="TonB_dep_Rec_b-barrel"/>
    <property type="match status" value="1"/>
</dbReference>
<evidence type="ECO:0000256" key="3">
    <source>
        <dbReference type="ARBA" id="ARBA00022452"/>
    </source>
</evidence>
<dbReference type="PANTHER" id="PTHR30069:SF53">
    <property type="entry name" value="COLICIN I RECEPTOR-RELATED"/>
    <property type="match status" value="1"/>
</dbReference>
<accession>A0A3P3DDK2</accession>
<keyword evidence="15" id="KW-0675">Receptor</keyword>
<keyword evidence="8 10" id="KW-0472">Membrane</keyword>
<dbReference type="GO" id="GO:0009279">
    <property type="term" value="C:cell outer membrane"/>
    <property type="evidence" value="ECO:0007669"/>
    <property type="project" value="UniProtKB-SubCell"/>
</dbReference>
<feature type="domain" description="TonB-dependent receptor-like beta-barrel" evidence="13">
    <location>
        <begin position="198"/>
        <end position="583"/>
    </location>
</feature>
<evidence type="ECO:0000259" key="13">
    <source>
        <dbReference type="Pfam" id="PF00593"/>
    </source>
</evidence>
<keyword evidence="2 10" id="KW-0813">Transport</keyword>
<keyword evidence="7 11" id="KW-0798">TonB box</keyword>
<dbReference type="RefSeq" id="WP_124965881.1">
    <property type="nucleotide sequence ID" value="NZ_RRAZ01000024.1"/>
</dbReference>
<dbReference type="EMBL" id="RRAZ01000024">
    <property type="protein sequence ID" value="RRH72409.1"/>
    <property type="molecule type" value="Genomic_DNA"/>
</dbReference>
<comment type="caution">
    <text evidence="15">The sequence shown here is derived from an EMBL/GenBank/DDBJ whole genome shotgun (WGS) entry which is preliminary data.</text>
</comment>